<dbReference type="KEGG" id="kfl:Kfla_6639"/>
<proteinExistence type="predicted"/>
<sequence length="476" mass="50597">MVGTVTGVYGPSSFPGERPTDGVAVRNHHGDPVGRYGGELLKLQSTRITTNRGVEAVAAPNEPLSRDELVGFVRARLERTRDQDSRAVLLAVGQHLRRPDYAGLSGRATVDLLASNRWKLEHNLSPGQLRALSEVVNQLDSVVDDPDRARRFVEAGAARAAQGRPTAATPQPARDGARADLVDRVTGSAAGSVVVHTSQSPGTPLRYRSGPAKSELSGFQNFGDGVDNPSSRPSKELQDAWAEAGPTMYEGVAFVPATEPAYRSEEYVTKRRLFGPAETATRQVQDGRRAKMVDGPRGPEPGVRFGYAFDPHQHGGSPNGLPGYRDPASGRHGNLLAVEAVLPASVAASLQTAIERDPAYARTVVEQLVLRNGGLDPAAWAGNVPSGLPMQPPYREVPVTKPLHLVTRGEGGKVAVRPLQQTAGRSNGKDFGEFVQKFTATGAGQGRSSGQQTGGDGARSYRHDREQPSGRSGGRG</sequence>
<evidence type="ECO:0000256" key="1">
    <source>
        <dbReference type="SAM" id="MobiDB-lite"/>
    </source>
</evidence>
<dbReference type="Proteomes" id="UP000007967">
    <property type="component" value="Chromosome"/>
</dbReference>
<dbReference type="HOGENOM" id="CLU_573400_0_0_11"/>
<dbReference type="EMBL" id="CP001736">
    <property type="protein sequence ID" value="ADB35631.1"/>
    <property type="molecule type" value="Genomic_DNA"/>
</dbReference>
<evidence type="ECO:0000313" key="2">
    <source>
        <dbReference type="EMBL" id="ADB35631.1"/>
    </source>
</evidence>
<dbReference type="AlphaFoldDB" id="D2PZR5"/>
<feature type="region of interest" description="Disordered" evidence="1">
    <location>
        <begin position="157"/>
        <end position="176"/>
    </location>
</feature>
<feature type="region of interest" description="Disordered" evidence="1">
    <location>
        <begin position="422"/>
        <end position="476"/>
    </location>
</feature>
<feature type="compositionally biased region" description="Basic and acidic residues" evidence="1">
    <location>
        <begin position="459"/>
        <end position="468"/>
    </location>
</feature>
<feature type="compositionally biased region" description="Gly residues" evidence="1">
    <location>
        <begin position="443"/>
        <end position="457"/>
    </location>
</feature>
<organism evidence="2 3">
    <name type="scientific">Kribbella flavida (strain DSM 17836 / JCM 10339 / NBRC 14399)</name>
    <dbReference type="NCBI Taxonomy" id="479435"/>
    <lineage>
        <taxon>Bacteria</taxon>
        <taxon>Bacillati</taxon>
        <taxon>Actinomycetota</taxon>
        <taxon>Actinomycetes</taxon>
        <taxon>Propionibacteriales</taxon>
        <taxon>Kribbellaceae</taxon>
        <taxon>Kribbella</taxon>
    </lineage>
</organism>
<feature type="region of interest" description="Disordered" evidence="1">
    <location>
        <begin position="278"/>
        <end position="299"/>
    </location>
</feature>
<reference evidence="2 3" key="2">
    <citation type="journal article" date="2010" name="Stand. Genomic Sci.">
        <title>Complete genome sequence of Kribbella flavida type strain (IFO 14399).</title>
        <authorList>
            <person name="Pukall R."/>
            <person name="Lapidus A."/>
            <person name="Glavina Del Rio T."/>
            <person name="Copeland A."/>
            <person name="Tice H."/>
            <person name="Cheng J.-F."/>
            <person name="Lucas S."/>
            <person name="Chen F."/>
            <person name="Nolan M."/>
            <person name="LaButti K."/>
            <person name="Pati A."/>
            <person name="Ivanova N."/>
            <person name="Mavrommatis K."/>
            <person name="Mikhailova N."/>
            <person name="Pitluck S."/>
            <person name="Bruce D."/>
            <person name="Goodwin L."/>
            <person name="Land M."/>
            <person name="Hauser L."/>
            <person name="Chang Y.-J."/>
            <person name="Jeffries C.D."/>
            <person name="Chen A."/>
            <person name="Palaniappan K."/>
            <person name="Chain P."/>
            <person name="Rohde M."/>
            <person name="Goeker M."/>
            <person name="Bristow J."/>
            <person name="Eisen J.A."/>
            <person name="Markowitz V."/>
            <person name="Hugenholtz P."/>
            <person name="Kyrpides N.C."/>
            <person name="Klenk H.-P."/>
            <person name="Brettin T."/>
        </authorList>
    </citation>
    <scope>NUCLEOTIDE SEQUENCE [LARGE SCALE GENOMIC DNA]</scope>
    <source>
        <strain evidence="3">DSM 17836 / JCM 10339 / NBRC 14399</strain>
    </source>
</reference>
<feature type="compositionally biased region" description="Low complexity" evidence="1">
    <location>
        <begin position="157"/>
        <end position="174"/>
    </location>
</feature>
<accession>D2PZR5</accession>
<protein>
    <submittedName>
        <fullName evidence="2">Uncharacterized protein</fullName>
    </submittedName>
</protein>
<name>D2PZR5_KRIFD</name>
<gene>
    <name evidence="2" type="ordered locus">Kfla_6639</name>
</gene>
<evidence type="ECO:0000313" key="3">
    <source>
        <dbReference type="Proteomes" id="UP000007967"/>
    </source>
</evidence>
<feature type="compositionally biased region" description="Basic and acidic residues" evidence="1">
    <location>
        <begin position="285"/>
        <end position="294"/>
    </location>
</feature>
<reference evidence="3" key="1">
    <citation type="submission" date="2009-09" db="EMBL/GenBank/DDBJ databases">
        <title>The complete genome of Kribbella flavida DSM 17836.</title>
        <authorList>
            <consortium name="US DOE Joint Genome Institute (JGI-PGF)"/>
            <person name="Lucas S."/>
            <person name="Copeland A."/>
            <person name="Lapidus A."/>
            <person name="Glavina del Rio T."/>
            <person name="Dalin E."/>
            <person name="Tice H."/>
            <person name="Bruce D."/>
            <person name="Goodwin L."/>
            <person name="Pitluck S."/>
            <person name="Kyrpides N."/>
            <person name="Mavromatis K."/>
            <person name="Ivanova N."/>
            <person name="Saunders E."/>
            <person name="Brettin T."/>
            <person name="Detter J.C."/>
            <person name="Han C."/>
            <person name="Larimer F."/>
            <person name="Land M."/>
            <person name="Hauser L."/>
            <person name="Markowitz V."/>
            <person name="Cheng J.-F."/>
            <person name="Hugenholtz P."/>
            <person name="Woyke T."/>
            <person name="Wu D."/>
            <person name="Pukall R."/>
            <person name="Klenk H.-P."/>
            <person name="Eisen J.A."/>
        </authorList>
    </citation>
    <scope>NUCLEOTIDE SEQUENCE [LARGE SCALE GENOMIC DNA]</scope>
    <source>
        <strain evidence="3">DSM 17836 / JCM 10339 / NBRC 14399</strain>
    </source>
</reference>
<feature type="region of interest" description="Disordered" evidence="1">
    <location>
        <begin position="1"/>
        <end position="22"/>
    </location>
</feature>
<keyword evidence="3" id="KW-1185">Reference proteome</keyword>